<keyword evidence="3" id="KW-1185">Reference proteome</keyword>
<evidence type="ECO:0000313" key="2">
    <source>
        <dbReference type="EMBL" id="EHK52983.1"/>
    </source>
</evidence>
<keyword evidence="1" id="KW-0812">Transmembrane</keyword>
<sequence>MTDKGQSAAGALTPRSARRKRGRAFSEILLTIAADSGRDRVSVGNLLEAMGDRGFGPLMLVFAIPNLIPAPPGTSSVLGAPLLFLAAQLAFGRRPWLRRFIADRSMARADFAALATRVNPCLLKGERLFRPRLDTLVRPPAEYGIGVLCLILATIMVLPIPLGNNPPALAICLFSFGILERDGVWVIAGFVASVASLAIVGGVVLALFKGALFVLTGTFS</sequence>
<dbReference type="PANTHER" id="PTHR41795">
    <property type="entry name" value="EXOPOLYSACCHARIDE SYNTHESIS PROTEIN"/>
    <property type="match status" value="1"/>
</dbReference>
<proteinExistence type="predicted"/>
<dbReference type="EMBL" id="AHAM01000295">
    <property type="protein sequence ID" value="EHK52983.1"/>
    <property type="molecule type" value="Genomic_DNA"/>
</dbReference>
<dbReference type="PIRSF" id="PIRSF033239">
    <property type="entry name" value="ExoD"/>
    <property type="match status" value="1"/>
</dbReference>
<gene>
    <name evidence="2" type="ORF">MAXJ12_32539</name>
</gene>
<feature type="transmembrane region" description="Helical" evidence="1">
    <location>
        <begin position="183"/>
        <end position="208"/>
    </location>
</feature>
<keyword evidence="1" id="KW-0472">Membrane</keyword>
<keyword evidence="1" id="KW-1133">Transmembrane helix</keyword>
<protein>
    <submittedName>
        <fullName evidence="2">Exopolysaccharide synthesis, ExoD</fullName>
    </submittedName>
</protein>
<dbReference type="OrthoDB" id="8550083at2"/>
<accession>H0I212</accession>
<name>H0I212_9HYPH</name>
<dbReference type="Proteomes" id="UP000003250">
    <property type="component" value="Unassembled WGS sequence"/>
</dbReference>
<reference evidence="2 3" key="1">
    <citation type="journal article" date="2012" name="J. Bacteriol.">
        <title>Draft Genome Sequence of Mesorhizobium alhagi CCNWXJ12-2T, a Novel Salt-Resistant Species Isolated from the Desert of Northwestern China.</title>
        <authorList>
            <person name="Zhou M."/>
            <person name="Chen W."/>
            <person name="Chen H."/>
            <person name="Wei G."/>
        </authorList>
    </citation>
    <scope>NUCLEOTIDE SEQUENCE [LARGE SCALE GENOMIC DNA]</scope>
    <source>
        <strain evidence="2 3">CCNWXJ12-2</strain>
    </source>
</reference>
<feature type="transmembrane region" description="Helical" evidence="1">
    <location>
        <begin position="143"/>
        <end position="163"/>
    </location>
</feature>
<dbReference type="AlphaFoldDB" id="H0I212"/>
<evidence type="ECO:0000313" key="3">
    <source>
        <dbReference type="Proteomes" id="UP000003250"/>
    </source>
</evidence>
<dbReference type="PANTHER" id="PTHR41795:SF1">
    <property type="entry name" value="EXOPOLYSACCHARIDE SYNTHESIS PROTEIN"/>
    <property type="match status" value="1"/>
</dbReference>
<dbReference type="Pfam" id="PF06055">
    <property type="entry name" value="ExoD"/>
    <property type="match status" value="1"/>
</dbReference>
<dbReference type="RefSeq" id="WP_008840069.1">
    <property type="nucleotide sequence ID" value="NZ_AHAM01000295.1"/>
</dbReference>
<evidence type="ECO:0000256" key="1">
    <source>
        <dbReference type="SAM" id="Phobius"/>
    </source>
</evidence>
<organism evidence="2 3">
    <name type="scientific">Mesorhizobium alhagi CCNWXJ12-2</name>
    <dbReference type="NCBI Taxonomy" id="1107882"/>
    <lineage>
        <taxon>Bacteria</taxon>
        <taxon>Pseudomonadati</taxon>
        <taxon>Pseudomonadota</taxon>
        <taxon>Alphaproteobacteria</taxon>
        <taxon>Hyphomicrobiales</taxon>
        <taxon>Phyllobacteriaceae</taxon>
        <taxon>Allomesorhizobium</taxon>
    </lineage>
</organism>
<dbReference type="PATRIC" id="fig|1107882.3.peg.6290"/>
<dbReference type="InterPro" id="IPR010331">
    <property type="entry name" value="ExoD"/>
</dbReference>